<feature type="signal peptide" evidence="1">
    <location>
        <begin position="1"/>
        <end position="35"/>
    </location>
</feature>
<dbReference type="EMBL" id="CABWIL020000018">
    <property type="protein sequence ID" value="CAB3968364.1"/>
    <property type="molecule type" value="Genomic_DNA"/>
</dbReference>
<proteinExistence type="predicted"/>
<protein>
    <submittedName>
        <fullName evidence="2">Uncharacterized protein</fullName>
    </submittedName>
</protein>
<dbReference type="AlphaFoldDB" id="A0A6J5J9X8"/>
<accession>A0A6J5J9X8</accession>
<keyword evidence="1" id="KW-0732">Signal</keyword>
<evidence type="ECO:0000256" key="1">
    <source>
        <dbReference type="SAM" id="SignalP"/>
    </source>
</evidence>
<name>A0A6J5J9X8_9BURK</name>
<dbReference type="Proteomes" id="UP000494301">
    <property type="component" value="Unassembled WGS sequence"/>
</dbReference>
<gene>
    <name evidence="2" type="ORF">BLA3211_04931</name>
</gene>
<organism evidence="2 3">
    <name type="scientific">Burkholderia aenigmatica</name>
    <dbReference type="NCBI Taxonomy" id="2015348"/>
    <lineage>
        <taxon>Bacteria</taxon>
        <taxon>Pseudomonadati</taxon>
        <taxon>Pseudomonadota</taxon>
        <taxon>Betaproteobacteria</taxon>
        <taxon>Burkholderiales</taxon>
        <taxon>Burkholderiaceae</taxon>
        <taxon>Burkholderia</taxon>
        <taxon>Burkholderia cepacia complex</taxon>
    </lineage>
</organism>
<sequence length="321" mass="34561">MRPSGPFKPMSIRKTSISCVAWLAGAFILASSAQAEGPRVLPRSEQADNGYASTQLLLKPCVDVRKLSDDPDDDLLKAAAAARAALPPGTCDNAALAEKVFTARFLQYATLAAVDDPWNIDEKIDAQNRAIGRCKDTRCLDRELDAVIGALSPLYLHAHPVWPRGNGLCTNAPVDARADRALAPLGTRVRIALARECGDEAVIAQTCEGPHGKVLFVSCEMSGNQVNANQWLYRARKRGFEPLLGVEDGPVGVLDTTCNGWPDLKTLARISMGEHQATYYRYDGGTYQPVYSYTETGVGSDGNGRDLVVAQGGPSVRVTCR</sequence>
<evidence type="ECO:0000313" key="2">
    <source>
        <dbReference type="EMBL" id="CAB3968364.1"/>
    </source>
</evidence>
<evidence type="ECO:0000313" key="3">
    <source>
        <dbReference type="Proteomes" id="UP000494301"/>
    </source>
</evidence>
<feature type="chain" id="PRO_5026800455" evidence="1">
    <location>
        <begin position="36"/>
        <end position="321"/>
    </location>
</feature>
<reference evidence="2 3" key="1">
    <citation type="submission" date="2020-04" db="EMBL/GenBank/DDBJ databases">
        <authorList>
            <person name="Depoorter E."/>
        </authorList>
    </citation>
    <scope>NUCLEOTIDE SEQUENCE [LARGE SCALE GENOMIC DNA]</scope>
    <source>
        <strain evidence="2 3">BCC0217</strain>
    </source>
</reference>